<protein>
    <submittedName>
        <fullName evidence="1">Uncharacterized protein</fullName>
    </submittedName>
</protein>
<evidence type="ECO:0000313" key="2">
    <source>
        <dbReference type="Proteomes" id="UP000001910"/>
    </source>
</evidence>
<reference evidence="1 2" key="1">
    <citation type="journal article" date="2009" name="Stand. Genomic Sci.">
        <title>Complete genome sequence of Leptotrichia buccalis type strain (C-1013-b).</title>
        <authorList>
            <person name="Ivanova N."/>
            <person name="Gronow S."/>
            <person name="Lapidus A."/>
            <person name="Copeland A."/>
            <person name="Glavina Del Rio T."/>
            <person name="Nolan M."/>
            <person name="Lucas S."/>
            <person name="Chen F."/>
            <person name="Tice H."/>
            <person name="Cheng J.F."/>
            <person name="Saunders E."/>
            <person name="Bruce D."/>
            <person name="Goodwin L."/>
            <person name="Brettin T."/>
            <person name="Detter J.C."/>
            <person name="Han C."/>
            <person name="Pitluck S."/>
            <person name="Mikhailova N."/>
            <person name="Pati A."/>
            <person name="Mavrommatis K."/>
            <person name="Chen A."/>
            <person name="Palaniappan K."/>
            <person name="Land M."/>
            <person name="Hauser L."/>
            <person name="Chang Y.J."/>
            <person name="Jeffries C.D."/>
            <person name="Chain P."/>
            <person name="Rohde C."/>
            <person name="Goker M."/>
            <person name="Bristow J."/>
            <person name="Eisen J.A."/>
            <person name="Markowitz V."/>
            <person name="Hugenholtz P."/>
            <person name="Kyrpides N.C."/>
            <person name="Klenk H.P."/>
        </authorList>
    </citation>
    <scope>NUCLEOTIDE SEQUENCE [LARGE SCALE GENOMIC DNA]</scope>
    <source>
        <strain evidence="2">ATCC 14201 / DSM 1135 / JCM 12969 / NCTC 10249 / C-1013-b</strain>
    </source>
</reference>
<gene>
    <name evidence="1" type="ordered locus">Lebu_0907</name>
</gene>
<dbReference type="Proteomes" id="UP000001910">
    <property type="component" value="Chromosome"/>
</dbReference>
<dbReference type="AlphaFoldDB" id="C7N9H9"/>
<dbReference type="STRING" id="523794.Lebu_0907"/>
<organism evidence="1 2">
    <name type="scientific">Leptotrichia buccalis (strain ATCC 14201 / DSM 1135 / JCM 12969 / NCTC 10249 / C-1013-b)</name>
    <dbReference type="NCBI Taxonomy" id="523794"/>
    <lineage>
        <taxon>Bacteria</taxon>
        <taxon>Fusobacteriati</taxon>
        <taxon>Fusobacteriota</taxon>
        <taxon>Fusobacteriia</taxon>
        <taxon>Fusobacteriales</taxon>
        <taxon>Leptotrichiaceae</taxon>
        <taxon>Leptotrichia</taxon>
    </lineage>
</organism>
<dbReference type="EMBL" id="CP001685">
    <property type="protein sequence ID" value="ACV38810.1"/>
    <property type="molecule type" value="Genomic_DNA"/>
</dbReference>
<dbReference type="HOGENOM" id="CLU_2142819_0_0_0"/>
<sequence length="114" mass="13820">MLQWYGEQIDIIDNLYEFLSKREDDDEILEFIWENKNIKIKGRYLEQSESNYNSEYAEGYFDNIKEIGFEGYIYEVLSEVKDEWLDENFIGRDSEGVITAFISVYYYPNEIRNF</sequence>
<name>C7N9H9_LEPBD</name>
<proteinExistence type="predicted"/>
<dbReference type="RefSeq" id="WP_015769158.1">
    <property type="nucleotide sequence ID" value="NC_013192.1"/>
</dbReference>
<accession>C7N9H9</accession>
<keyword evidence="2" id="KW-1185">Reference proteome</keyword>
<dbReference type="eggNOG" id="ENOG5033MAQ">
    <property type="taxonomic scope" value="Bacteria"/>
</dbReference>
<dbReference type="OrthoDB" id="88176at2"/>
<dbReference type="KEGG" id="lba:Lebu_0907"/>
<evidence type="ECO:0000313" key="1">
    <source>
        <dbReference type="EMBL" id="ACV38810.1"/>
    </source>
</evidence>